<evidence type="ECO:0000313" key="16">
    <source>
        <dbReference type="Proteomes" id="UP000186922"/>
    </source>
</evidence>
<evidence type="ECO:0000259" key="13">
    <source>
        <dbReference type="PROSITE" id="PS51869"/>
    </source>
</evidence>
<comment type="caution">
    <text evidence="15">The sequence shown here is derived from an EMBL/GenBank/DDBJ whole genome shotgun (WGS) entry which is preliminary data.</text>
</comment>
<feature type="coiled-coil region" evidence="9">
    <location>
        <begin position="245"/>
        <end position="276"/>
    </location>
</feature>
<evidence type="ECO:0000256" key="9">
    <source>
        <dbReference type="SAM" id="Coils"/>
    </source>
</evidence>
<evidence type="ECO:0000256" key="5">
    <source>
        <dbReference type="ARBA" id="ARBA00023136"/>
    </source>
</evidence>
<evidence type="ECO:0000256" key="4">
    <source>
        <dbReference type="ARBA" id="ARBA00022989"/>
    </source>
</evidence>
<dbReference type="GO" id="GO:0007417">
    <property type="term" value="P:central nervous system development"/>
    <property type="evidence" value="ECO:0007669"/>
    <property type="project" value="TreeGrafter"/>
</dbReference>
<dbReference type="SUPFAM" id="SSF56491">
    <property type="entry name" value="A heparin-binding domain"/>
    <property type="match status" value="1"/>
</dbReference>
<feature type="disulfide bond" evidence="8">
    <location>
        <begin position="138"/>
        <end position="192"/>
    </location>
</feature>
<evidence type="ECO:0000259" key="14">
    <source>
        <dbReference type="PROSITE" id="PS51870"/>
    </source>
</evidence>
<evidence type="ECO:0000256" key="10">
    <source>
        <dbReference type="SAM" id="MobiDB-lite"/>
    </source>
</evidence>
<dbReference type="GO" id="GO:0046914">
    <property type="term" value="F:transition metal ion binding"/>
    <property type="evidence" value="ECO:0007669"/>
    <property type="project" value="InterPro"/>
</dbReference>
<dbReference type="Proteomes" id="UP000186922">
    <property type="component" value="Unassembled WGS sequence"/>
</dbReference>
<keyword evidence="7" id="KW-0325">Glycoprotein</keyword>
<name>A0A1D1V0V2_RAMVA</name>
<comment type="caution">
    <text evidence="8">Lacks conserved residue(s) required for the propagation of feature annotation.</text>
</comment>
<dbReference type="PROSITE" id="PS51869">
    <property type="entry name" value="APP_E1"/>
    <property type="match status" value="1"/>
</dbReference>
<dbReference type="Gene3D" id="1.20.120.770">
    <property type="entry name" value="Amyloid precursor protein, E2 domain"/>
    <property type="match status" value="1"/>
</dbReference>
<dbReference type="InterPro" id="IPR036176">
    <property type="entry name" value="E2_sf"/>
</dbReference>
<dbReference type="InterPro" id="IPR024329">
    <property type="entry name" value="Amyloid_glyco_E2_domain"/>
</dbReference>
<comment type="similarity">
    <text evidence="8">Belongs to the APP family.</text>
</comment>
<evidence type="ECO:0000256" key="1">
    <source>
        <dbReference type="ARBA" id="ARBA00004479"/>
    </source>
</evidence>
<feature type="signal peptide" evidence="12">
    <location>
        <begin position="1"/>
        <end position="17"/>
    </location>
</feature>
<dbReference type="STRING" id="947166.A0A1D1V0V2"/>
<keyword evidence="3 12" id="KW-0732">Signal</keyword>
<dbReference type="InterPro" id="IPR011178">
    <property type="entry name" value="Amyloid_glyco_Cu-bd"/>
</dbReference>
<keyword evidence="16" id="KW-1185">Reference proteome</keyword>
<feature type="compositionally biased region" description="Low complexity" evidence="10">
    <location>
        <begin position="510"/>
        <end position="523"/>
    </location>
</feature>
<dbReference type="InterPro" id="IPR036454">
    <property type="entry name" value="Amyloid_glyco_heparin-bd_sf"/>
</dbReference>
<keyword evidence="4 11" id="KW-1133">Transmembrane helix</keyword>
<dbReference type="Pfam" id="PF12924">
    <property type="entry name" value="APP_Cu_bd"/>
    <property type="match status" value="1"/>
</dbReference>
<feature type="disulfide bond" evidence="8">
    <location>
        <begin position="41"/>
        <end position="64"/>
    </location>
</feature>
<keyword evidence="2 11" id="KW-0812">Transmembrane</keyword>
<feature type="compositionally biased region" description="Basic and acidic residues" evidence="10">
    <location>
        <begin position="589"/>
        <end position="604"/>
    </location>
</feature>
<feature type="region of interest" description="GFLD subdomain" evidence="8">
    <location>
        <begin position="31"/>
        <end position="128"/>
    </location>
</feature>
<evidence type="ECO:0000256" key="8">
    <source>
        <dbReference type="PROSITE-ProRule" id="PRU01217"/>
    </source>
</evidence>
<dbReference type="EMBL" id="BDGG01000003">
    <property type="protein sequence ID" value="GAU95371.1"/>
    <property type="molecule type" value="Genomic_DNA"/>
</dbReference>
<dbReference type="GO" id="GO:0008201">
    <property type="term" value="F:heparin binding"/>
    <property type="evidence" value="ECO:0007669"/>
    <property type="project" value="UniProtKB-UniRule"/>
</dbReference>
<dbReference type="Pfam" id="PF12925">
    <property type="entry name" value="APP_E2"/>
    <property type="match status" value="1"/>
</dbReference>
<feature type="region of interest" description="Disordered" evidence="10">
    <location>
        <begin position="557"/>
        <end position="604"/>
    </location>
</feature>
<feature type="compositionally biased region" description="Acidic residues" evidence="10">
    <location>
        <begin position="564"/>
        <end position="581"/>
    </location>
</feature>
<evidence type="ECO:0000256" key="6">
    <source>
        <dbReference type="ARBA" id="ARBA00023157"/>
    </source>
</evidence>
<dbReference type="PANTHER" id="PTHR23103">
    <property type="entry name" value="ALZHEIMER'S DISEASE BETA-AMYLOID RELATED"/>
    <property type="match status" value="1"/>
</dbReference>
<dbReference type="PROSITE" id="PS00319">
    <property type="entry name" value="APP_CUBD"/>
    <property type="match status" value="1"/>
</dbReference>
<dbReference type="GO" id="GO:0007409">
    <property type="term" value="P:axonogenesis"/>
    <property type="evidence" value="ECO:0007669"/>
    <property type="project" value="TreeGrafter"/>
</dbReference>
<feature type="compositionally biased region" description="Acidic residues" evidence="10">
    <location>
        <begin position="488"/>
        <end position="505"/>
    </location>
</feature>
<dbReference type="SMART" id="SM00006">
    <property type="entry name" value="A4_EXTRA"/>
    <property type="match status" value="1"/>
</dbReference>
<feature type="domain" description="E1" evidence="13">
    <location>
        <begin position="31"/>
        <end position="194"/>
    </location>
</feature>
<evidence type="ECO:0000256" key="11">
    <source>
        <dbReference type="SAM" id="Phobius"/>
    </source>
</evidence>
<dbReference type="Pfam" id="PF10515">
    <property type="entry name" value="APP_amyloid"/>
    <property type="match status" value="1"/>
</dbReference>
<feature type="transmembrane region" description="Helical" evidence="11">
    <location>
        <begin position="645"/>
        <end position="668"/>
    </location>
</feature>
<reference evidence="15 16" key="1">
    <citation type="journal article" date="2016" name="Nat. Commun.">
        <title>Extremotolerant tardigrade genome and improved radiotolerance of human cultured cells by tardigrade-unique protein.</title>
        <authorList>
            <person name="Hashimoto T."/>
            <person name="Horikawa D.D."/>
            <person name="Saito Y."/>
            <person name="Kuwahara H."/>
            <person name="Kozuka-Hata H."/>
            <person name="Shin-I T."/>
            <person name="Minakuchi Y."/>
            <person name="Ohishi K."/>
            <person name="Motoyama A."/>
            <person name="Aizu T."/>
            <person name="Enomoto A."/>
            <person name="Kondo K."/>
            <person name="Tanaka S."/>
            <person name="Hara Y."/>
            <person name="Koshikawa S."/>
            <person name="Sagara H."/>
            <person name="Miura T."/>
            <person name="Yokobori S."/>
            <person name="Miyagawa K."/>
            <person name="Suzuki Y."/>
            <person name="Kubo T."/>
            <person name="Oyama M."/>
            <person name="Kohara Y."/>
            <person name="Fujiyama A."/>
            <person name="Arakawa K."/>
            <person name="Katayama T."/>
            <person name="Toyoda A."/>
            <person name="Kunieda T."/>
        </authorList>
    </citation>
    <scope>NUCLEOTIDE SEQUENCE [LARGE SCALE GENOMIC DNA]</scope>
    <source>
        <strain evidence="15 16">YOKOZUNA-1</strain>
    </source>
</reference>
<feature type="disulfide bond" evidence="8">
    <location>
        <begin position="163"/>
        <end position="191"/>
    </location>
</feature>
<evidence type="ECO:0000256" key="12">
    <source>
        <dbReference type="SAM" id="SignalP"/>
    </source>
</evidence>
<evidence type="ECO:0000256" key="3">
    <source>
        <dbReference type="ARBA" id="ARBA00022729"/>
    </source>
</evidence>
<organism evidence="15 16">
    <name type="scientific">Ramazzottius varieornatus</name>
    <name type="common">Water bear</name>
    <name type="synonym">Tardigrade</name>
    <dbReference type="NCBI Taxonomy" id="947166"/>
    <lineage>
        <taxon>Eukaryota</taxon>
        <taxon>Metazoa</taxon>
        <taxon>Ecdysozoa</taxon>
        <taxon>Tardigrada</taxon>
        <taxon>Eutardigrada</taxon>
        <taxon>Parachela</taxon>
        <taxon>Hypsibioidea</taxon>
        <taxon>Ramazzottiidae</taxon>
        <taxon>Ramazzottius</taxon>
    </lineage>
</organism>
<dbReference type="AlphaFoldDB" id="A0A1D1V0V2"/>
<dbReference type="InterPro" id="IPR015849">
    <property type="entry name" value="Amyloid_glyco_heparin-bd"/>
</dbReference>
<dbReference type="Pfam" id="PF02177">
    <property type="entry name" value="APP_N"/>
    <property type="match status" value="1"/>
</dbReference>
<dbReference type="SUPFAM" id="SSF109843">
    <property type="entry name" value="CAPPD, an extracellular domain of amyloid beta A4 protein"/>
    <property type="match status" value="1"/>
</dbReference>
<keyword evidence="6 8" id="KW-1015">Disulfide bond</keyword>
<dbReference type="PRINTS" id="PR00203">
    <property type="entry name" value="AMYLOIDA4"/>
</dbReference>
<feature type="disulfide bond" evidence="8">
    <location>
        <begin position="149"/>
        <end position="179"/>
    </location>
</feature>
<accession>A0A1D1V0V2</accession>
<keyword evidence="9" id="KW-0175">Coiled coil</keyword>
<dbReference type="InterPro" id="IPR036669">
    <property type="entry name" value="Amyloid_Cu-bd_sf"/>
</dbReference>
<feature type="domain" description="E2" evidence="14">
    <location>
        <begin position="235"/>
        <end position="438"/>
    </location>
</feature>
<dbReference type="InterPro" id="IPR019543">
    <property type="entry name" value="APP_amyloid_C"/>
</dbReference>
<proteinExistence type="inferred from homology"/>
<evidence type="ECO:0000256" key="2">
    <source>
        <dbReference type="ARBA" id="ARBA00022692"/>
    </source>
</evidence>
<evidence type="ECO:0000256" key="7">
    <source>
        <dbReference type="ARBA" id="ARBA00023180"/>
    </source>
</evidence>
<dbReference type="PANTHER" id="PTHR23103:SF15">
    <property type="entry name" value="AMYLOID-BETA-LIKE PROTEIN"/>
    <property type="match status" value="1"/>
</dbReference>
<comment type="subcellular location">
    <subcellularLocation>
        <location evidence="1">Membrane</location>
        <topology evidence="1">Single-pass type I membrane protein</topology>
    </subcellularLocation>
</comment>
<dbReference type="InterPro" id="IPR019744">
    <property type="entry name" value="APP_CUBD_CS"/>
</dbReference>
<dbReference type="Gene3D" id="3.30.1490.140">
    <property type="entry name" value="Amyloidogenic glycoprotein, copper-binding domain"/>
    <property type="match status" value="1"/>
</dbReference>
<dbReference type="GO" id="GO:0016020">
    <property type="term" value="C:membrane"/>
    <property type="evidence" value="ECO:0007669"/>
    <property type="project" value="UniProtKB-SubCell"/>
</dbReference>
<evidence type="ECO:0000313" key="15">
    <source>
        <dbReference type="EMBL" id="GAU95371.1"/>
    </source>
</evidence>
<evidence type="ECO:0008006" key="17">
    <source>
        <dbReference type="Google" id="ProtNLM"/>
    </source>
</evidence>
<dbReference type="PROSITE" id="PS51870">
    <property type="entry name" value="APP_E2"/>
    <property type="match status" value="1"/>
</dbReference>
<feature type="chain" id="PRO_5008897900" description="Amyloid-beta-like protein" evidence="12">
    <location>
        <begin position="18"/>
        <end position="714"/>
    </location>
</feature>
<dbReference type="OrthoDB" id="10070127at2759"/>
<dbReference type="InterPro" id="IPR008155">
    <property type="entry name" value="Amyloid_glyco"/>
</dbReference>
<feature type="region of interest" description="Disordered" evidence="10">
    <location>
        <begin position="481"/>
        <end position="535"/>
    </location>
</feature>
<gene>
    <name evidence="15" type="primary">RvY_07000-1</name>
    <name evidence="15" type="synonym">RvY_07000.1</name>
    <name evidence="15" type="ORF">RvY_07000</name>
</gene>
<protein>
    <recommendedName>
        <fullName evidence="17">Amyloid-beta-like protein</fullName>
    </recommendedName>
</protein>
<feature type="region of interest" description="Disordered" evidence="10">
    <location>
        <begin position="203"/>
        <end position="237"/>
    </location>
</feature>
<feature type="region of interest" description="CuBD subdomain" evidence="8">
    <location>
        <begin position="136"/>
        <end position="194"/>
    </location>
</feature>
<dbReference type="InterPro" id="IPR008154">
    <property type="entry name" value="Amyloid_glyco_extra"/>
</dbReference>
<keyword evidence="5 11" id="KW-0472">Membrane</keyword>
<dbReference type="Gene3D" id="3.90.570.10">
    <property type="entry name" value="Amyloidogenic glycoprotein, heparin-binding domain"/>
    <property type="match status" value="1"/>
</dbReference>
<sequence>MVIRGLACLLCLTLVIGAPTTTEEYTDRLKTSFEPEVAVKCGYLNSYMNEKGHWAPNKDGDATCVTRKDEILAICRKAYPERDITNIVEAPSTVNILNLCKDGEDVPMEKCSHRAWVRPYRCIEGSFQSDALLVPEGCNFSHTYDKRQCKDSMFWNVTSQEACALKGKVVRSFGMLVPCGISLFSGVEYVCCPLAESKRIPVPREDEEALEEERSRSRHSLQHGKPQSSDEHDNGDDWQAEYFRADDEETEHERFKTAMEKLKKHHQERIDKLMKEWTDVAGRYKALKKADPQGAKKLKSDLMARVRKTVTAYETEFDDQKRQLVDLHQQRIEVRLNDKKRESMDAYLDAIQESGTHPKEEKLLRTLQRYIRAEEKDREHSLSQYRHLLHVDPDAADEQEATVTAHLNDLDQRINESMKMLNRVPDAVGKSVEAQARIYWDDLRSDLFGAPEMTNGQLVLQYKQQVAADRTRKKISKQKELEEKFDLMEETAEDDDEDDDVQVEPENEKSTPSTTTSTTTTTTEEAFIDEEGLNFEPLDRKKSMAIQDVVEVFTTTSPTTTTVEVEDEDDEDDISEDESVTDEPSSIDTNDKLDSTDTERESETVDLRKFQDINSAAYKVHREDQPQYSKLERLVQEDTSTNNRLAYIGFGLAGVALLAGLLLAVVLLRRRSPAKDGFAPVDTFASPEERHVANMQAHGYTNPFFNHVHQYSKA</sequence>
<dbReference type="SUPFAM" id="SSF89811">
    <property type="entry name" value="Amyloid beta a4 protein copper binding domain (domain 2)"/>
    <property type="match status" value="1"/>
</dbReference>